<dbReference type="SUPFAM" id="SSF55785">
    <property type="entry name" value="PYP-like sensor domain (PAS domain)"/>
    <property type="match status" value="1"/>
</dbReference>
<feature type="transmembrane region" description="Helical" evidence="6">
    <location>
        <begin position="187"/>
        <end position="205"/>
    </location>
</feature>
<dbReference type="InterPro" id="IPR013655">
    <property type="entry name" value="PAS_fold_3"/>
</dbReference>
<evidence type="ECO:0000256" key="3">
    <source>
        <dbReference type="ARBA" id="ARBA00022553"/>
    </source>
</evidence>
<dbReference type="PROSITE" id="PS50109">
    <property type="entry name" value="HIS_KIN"/>
    <property type="match status" value="1"/>
</dbReference>
<dbReference type="InterPro" id="IPR003661">
    <property type="entry name" value="HisK_dim/P_dom"/>
</dbReference>
<evidence type="ECO:0000313" key="10">
    <source>
        <dbReference type="Proteomes" id="UP000093510"/>
    </source>
</evidence>
<keyword evidence="6" id="KW-0812">Transmembrane</keyword>
<dbReference type="Gene3D" id="3.30.565.10">
    <property type="entry name" value="Histidine kinase-like ATPase, C-terminal domain"/>
    <property type="match status" value="1"/>
</dbReference>
<evidence type="ECO:0000259" key="8">
    <source>
        <dbReference type="PROSITE" id="PS50112"/>
    </source>
</evidence>
<comment type="catalytic activity">
    <reaction evidence="1">
        <text>ATP + protein L-histidine = ADP + protein N-phospho-L-histidine.</text>
        <dbReference type="EC" id="2.7.13.3"/>
    </reaction>
</comment>
<organism evidence="9 10">
    <name type="scientific">Flavobacterium crassostreae</name>
    <dbReference type="NCBI Taxonomy" id="1763534"/>
    <lineage>
        <taxon>Bacteria</taxon>
        <taxon>Pseudomonadati</taxon>
        <taxon>Bacteroidota</taxon>
        <taxon>Flavobacteriia</taxon>
        <taxon>Flavobacteriales</taxon>
        <taxon>Flavobacteriaceae</taxon>
        <taxon>Flavobacterium</taxon>
    </lineage>
</organism>
<dbReference type="PROSITE" id="PS50112">
    <property type="entry name" value="PAS"/>
    <property type="match status" value="1"/>
</dbReference>
<evidence type="ECO:0000259" key="7">
    <source>
        <dbReference type="PROSITE" id="PS50109"/>
    </source>
</evidence>
<dbReference type="STRING" id="1763534.GCA_001831475_02283"/>
<keyword evidence="3" id="KW-0597">Phosphoprotein</keyword>
<dbReference type="Pfam" id="PF02518">
    <property type="entry name" value="HATPase_c"/>
    <property type="match status" value="1"/>
</dbReference>
<dbReference type="EC" id="2.7.13.3" evidence="2"/>
<gene>
    <name evidence="9" type="ORF">LPBF_09560</name>
</gene>
<dbReference type="InterPro" id="IPR004358">
    <property type="entry name" value="Sig_transdc_His_kin-like_C"/>
</dbReference>
<dbReference type="CDD" id="cd00082">
    <property type="entry name" value="HisKA"/>
    <property type="match status" value="1"/>
</dbReference>
<evidence type="ECO:0000313" key="9">
    <source>
        <dbReference type="EMBL" id="OCB74850.1"/>
    </source>
</evidence>
<dbReference type="CDD" id="cd00130">
    <property type="entry name" value="PAS"/>
    <property type="match status" value="1"/>
</dbReference>
<accession>A0A1B9DYT8</accession>
<keyword evidence="5" id="KW-0418">Kinase</keyword>
<dbReference type="InterPro" id="IPR035965">
    <property type="entry name" value="PAS-like_dom_sf"/>
</dbReference>
<dbReference type="GO" id="GO:0000155">
    <property type="term" value="F:phosphorelay sensor kinase activity"/>
    <property type="evidence" value="ECO:0007669"/>
    <property type="project" value="InterPro"/>
</dbReference>
<dbReference type="SMART" id="SM00388">
    <property type="entry name" value="HisKA"/>
    <property type="match status" value="1"/>
</dbReference>
<dbReference type="Pfam" id="PF08447">
    <property type="entry name" value="PAS_3"/>
    <property type="match status" value="1"/>
</dbReference>
<dbReference type="SUPFAM" id="SSF55874">
    <property type="entry name" value="ATPase domain of HSP90 chaperone/DNA topoisomerase II/histidine kinase"/>
    <property type="match status" value="1"/>
</dbReference>
<dbReference type="InterPro" id="IPR005467">
    <property type="entry name" value="His_kinase_dom"/>
</dbReference>
<feature type="transmembrane region" description="Helical" evidence="6">
    <location>
        <begin position="12"/>
        <end position="32"/>
    </location>
</feature>
<sequence>MKLKILYGNSQIFKIALGIAILVIVYFASVFYKQMQNLESSVNVIANATETQLELERVLSTISIYETNLRSFIITNDSTYLEHRFLRKGEIELNFDRIKKLVVHNPSRTKDVDQLKKMIDFRFALFKETLLLAKSKNPDKSPLIAKLKESSDFTEGMKNYVYQTIDTESDKIKTHNDNHQFELQDSIISAFLLVLLSLLILLLSFNKMNVDISALQKANDELQYLNHSFNNAEKIAGFGHWKINLKTKKYFFSDNFFRLLGVQPNDFEPNIENFSKFIHPEDVDFVIKAHRDSLKNHNDTSVMFRYILPDGSIRYIWSVGSFTQNTSGDLIKTGVNYDVSNLYKKTLELEENNKKLQSINQELESFNNIVSHDLQEPLHKIQMFISRIEAKEMDLISDQGKVYFSKIKFSANKMQTLLIDLVNYSRALKGDKVFVKTDLNILLSQVLEDLSLNIADKEAVVTLENLPAIKVIPFQVEQLFINLISNALKYSKENIVPEISIFEEEIFANEIYENKIITNEEYCKIVVSDNGIGFPQEYANKIFHLFYRLDKDVKYSGTGLGLAICKRIVENHDGFIQVNSEPNIGSKFAIFIPRNI</sequence>
<dbReference type="Proteomes" id="UP000093510">
    <property type="component" value="Unassembled WGS sequence"/>
</dbReference>
<dbReference type="AlphaFoldDB" id="A0A1B9DYT8"/>
<feature type="domain" description="Histidine kinase" evidence="7">
    <location>
        <begin position="369"/>
        <end position="596"/>
    </location>
</feature>
<keyword evidence="4" id="KW-0808">Transferase</keyword>
<keyword evidence="10" id="KW-1185">Reference proteome</keyword>
<protein>
    <recommendedName>
        <fullName evidence="2">histidine kinase</fullName>
        <ecNumber evidence="2">2.7.13.3</ecNumber>
    </recommendedName>
</protein>
<evidence type="ECO:0000256" key="4">
    <source>
        <dbReference type="ARBA" id="ARBA00022679"/>
    </source>
</evidence>
<keyword evidence="6" id="KW-1133">Transmembrane helix</keyword>
<comment type="caution">
    <text evidence="9">The sequence shown here is derived from an EMBL/GenBank/DDBJ whole genome shotgun (WGS) entry which is preliminary data.</text>
</comment>
<dbReference type="PANTHER" id="PTHR43304">
    <property type="entry name" value="PHYTOCHROME-LIKE PROTEIN CPH1"/>
    <property type="match status" value="1"/>
</dbReference>
<proteinExistence type="predicted"/>
<dbReference type="OrthoDB" id="9124519at2"/>
<dbReference type="InterPro" id="IPR003594">
    <property type="entry name" value="HATPase_dom"/>
</dbReference>
<dbReference type="PRINTS" id="PR00344">
    <property type="entry name" value="BCTRLSENSOR"/>
</dbReference>
<dbReference type="EMBL" id="LVEP01000036">
    <property type="protein sequence ID" value="OCB74850.1"/>
    <property type="molecule type" value="Genomic_DNA"/>
</dbReference>
<dbReference type="InterPro" id="IPR052162">
    <property type="entry name" value="Sensor_kinase/Photoreceptor"/>
</dbReference>
<dbReference type="SUPFAM" id="SSF47384">
    <property type="entry name" value="Homodimeric domain of signal transducing histidine kinase"/>
    <property type="match status" value="1"/>
</dbReference>
<dbReference type="RefSeq" id="WP_066335630.1">
    <property type="nucleotide sequence ID" value="NZ_CP017688.1"/>
</dbReference>
<dbReference type="Gene3D" id="1.10.287.130">
    <property type="match status" value="1"/>
</dbReference>
<evidence type="ECO:0000256" key="5">
    <source>
        <dbReference type="ARBA" id="ARBA00022777"/>
    </source>
</evidence>
<dbReference type="PANTHER" id="PTHR43304:SF1">
    <property type="entry name" value="PAC DOMAIN-CONTAINING PROTEIN"/>
    <property type="match status" value="1"/>
</dbReference>
<evidence type="ECO:0000256" key="2">
    <source>
        <dbReference type="ARBA" id="ARBA00012438"/>
    </source>
</evidence>
<dbReference type="InterPro" id="IPR007891">
    <property type="entry name" value="CHASE3"/>
</dbReference>
<dbReference type="InterPro" id="IPR036890">
    <property type="entry name" value="HATPase_C_sf"/>
</dbReference>
<evidence type="ECO:0000256" key="1">
    <source>
        <dbReference type="ARBA" id="ARBA00000085"/>
    </source>
</evidence>
<dbReference type="SMART" id="SM00387">
    <property type="entry name" value="HATPase_c"/>
    <property type="match status" value="1"/>
</dbReference>
<name>A0A1B9DYT8_9FLAO</name>
<dbReference type="Gene3D" id="3.30.450.20">
    <property type="entry name" value="PAS domain"/>
    <property type="match status" value="1"/>
</dbReference>
<feature type="domain" description="PAS" evidence="8">
    <location>
        <begin position="251"/>
        <end position="297"/>
    </location>
</feature>
<dbReference type="InterPro" id="IPR036097">
    <property type="entry name" value="HisK_dim/P_sf"/>
</dbReference>
<reference evidence="9 10" key="1">
    <citation type="submission" date="2016-03" db="EMBL/GenBank/DDBJ databases">
        <authorList>
            <person name="Ploux O."/>
        </authorList>
    </citation>
    <scope>NUCLEOTIDE SEQUENCE [LARGE SCALE GENOMIC DNA]</scope>
    <source>
        <strain evidence="9 10">LPB0076</strain>
    </source>
</reference>
<keyword evidence="6" id="KW-0472">Membrane</keyword>
<dbReference type="Pfam" id="PF05227">
    <property type="entry name" value="CHASE3"/>
    <property type="match status" value="1"/>
</dbReference>
<dbReference type="InterPro" id="IPR000014">
    <property type="entry name" value="PAS"/>
</dbReference>
<evidence type="ECO:0000256" key="6">
    <source>
        <dbReference type="SAM" id="Phobius"/>
    </source>
</evidence>